<proteinExistence type="predicted"/>
<dbReference type="AlphaFoldDB" id="A0A183J911"/>
<keyword evidence="3" id="KW-1185">Reference proteome</keyword>
<accession>A0A183J911</accession>
<reference evidence="2 3" key="2">
    <citation type="submission" date="2018-11" db="EMBL/GenBank/DDBJ databases">
        <authorList>
            <consortium name="Pathogen Informatics"/>
        </authorList>
    </citation>
    <scope>NUCLEOTIDE SEQUENCE [LARGE SCALE GENOMIC DNA]</scope>
</reference>
<dbReference type="Proteomes" id="UP000270296">
    <property type="component" value="Unassembled WGS sequence"/>
</dbReference>
<evidence type="ECO:0000313" key="3">
    <source>
        <dbReference type="Proteomes" id="UP000270296"/>
    </source>
</evidence>
<reference evidence="4" key="1">
    <citation type="submission" date="2016-06" db="UniProtKB">
        <authorList>
            <consortium name="WormBaseParasite"/>
        </authorList>
    </citation>
    <scope>IDENTIFICATION</scope>
</reference>
<gene>
    <name evidence="2" type="ORF">SBAD_LOCUS12359</name>
</gene>
<organism evidence="4">
    <name type="scientific">Soboliphyme baturini</name>
    <dbReference type="NCBI Taxonomy" id="241478"/>
    <lineage>
        <taxon>Eukaryota</taxon>
        <taxon>Metazoa</taxon>
        <taxon>Ecdysozoa</taxon>
        <taxon>Nematoda</taxon>
        <taxon>Enoplea</taxon>
        <taxon>Dorylaimia</taxon>
        <taxon>Dioctophymatida</taxon>
        <taxon>Dioctophymatoidea</taxon>
        <taxon>Soboliphymatidae</taxon>
        <taxon>Soboliphyme</taxon>
    </lineage>
</organism>
<evidence type="ECO:0000313" key="2">
    <source>
        <dbReference type="EMBL" id="VDP47608.1"/>
    </source>
</evidence>
<keyword evidence="1" id="KW-0812">Transmembrane</keyword>
<name>A0A183J911_9BILA</name>
<feature type="transmembrane region" description="Helical" evidence="1">
    <location>
        <begin position="47"/>
        <end position="68"/>
    </location>
</feature>
<evidence type="ECO:0000256" key="1">
    <source>
        <dbReference type="SAM" id="Phobius"/>
    </source>
</evidence>
<protein>
    <submittedName>
        <fullName evidence="4">Ion transport domain-containing protein</fullName>
    </submittedName>
</protein>
<evidence type="ECO:0000313" key="4">
    <source>
        <dbReference type="WBParaSite" id="SBAD_0001276501-mRNA-1"/>
    </source>
</evidence>
<sequence>MMSFWQPFTNQIFDLVKSFDEAIRQYVIVEPIIVMSLSKQISGSPGFVLLVDVDGFAVFHVFFRFVSITTRQSVPVAMFSDITLQRTRLLIYLITIMTYVVCLAYDVFYIPTLTDGGWFSKLRFLTYCNLVKRLLDALNEIFALFKKCGFSSAIFFSCFDFGP</sequence>
<dbReference type="WBParaSite" id="SBAD_0001276501-mRNA-1">
    <property type="protein sequence ID" value="SBAD_0001276501-mRNA-1"/>
    <property type="gene ID" value="SBAD_0001276501"/>
</dbReference>
<keyword evidence="1" id="KW-1133">Transmembrane helix</keyword>
<feature type="transmembrane region" description="Helical" evidence="1">
    <location>
        <begin position="89"/>
        <end position="110"/>
    </location>
</feature>
<dbReference type="EMBL" id="UZAM01017550">
    <property type="protein sequence ID" value="VDP47608.1"/>
    <property type="molecule type" value="Genomic_DNA"/>
</dbReference>
<keyword evidence="1" id="KW-0472">Membrane</keyword>